<accession>I3IP38</accession>
<proteinExistence type="predicted"/>
<gene>
    <name evidence="1" type="ORF">KSU1_D0174</name>
</gene>
<evidence type="ECO:0000313" key="2">
    <source>
        <dbReference type="Proteomes" id="UP000002985"/>
    </source>
</evidence>
<dbReference type="STRING" id="247490.KSU1_D0174"/>
<evidence type="ECO:0000313" key="1">
    <source>
        <dbReference type="EMBL" id="GAB63483.1"/>
    </source>
</evidence>
<reference evidence="1 2" key="1">
    <citation type="journal article" date="2012" name="FEBS Lett.">
        <title>Anammox organism KSU-1 expresses a NirK-type copper-containing nitrite reductase instead of a NirS-type with cytochrome cd1.</title>
        <authorList>
            <person name="Hira D."/>
            <person name="Toh H."/>
            <person name="Migita C.T."/>
            <person name="Okubo H."/>
            <person name="Nishiyama T."/>
            <person name="Hattori M."/>
            <person name="Furukawa K."/>
            <person name="Fujii T."/>
        </authorList>
    </citation>
    <scope>NUCLEOTIDE SEQUENCE [LARGE SCALE GENOMIC DNA]</scope>
</reference>
<dbReference type="Proteomes" id="UP000002985">
    <property type="component" value="Unassembled WGS sequence"/>
</dbReference>
<sequence length="44" mass="5083">MLFSLIFAIFVSGQLFNFLAQRYCFIHRANYSMSGEQSCRKGLS</sequence>
<dbReference type="EMBL" id="BAFH01000004">
    <property type="protein sequence ID" value="GAB63483.1"/>
    <property type="molecule type" value="Genomic_DNA"/>
</dbReference>
<keyword evidence="2" id="KW-1185">Reference proteome</keyword>
<comment type="caution">
    <text evidence="1">The sequence shown here is derived from an EMBL/GenBank/DDBJ whole genome shotgun (WGS) entry which is preliminary data.</text>
</comment>
<name>I3IP38_9BACT</name>
<dbReference type="AlphaFoldDB" id="I3IP38"/>
<protein>
    <submittedName>
        <fullName evidence="1">Uncharacterized protein</fullName>
    </submittedName>
</protein>
<organism evidence="1 2">
    <name type="scientific">Candidatus Jettenia caeni</name>
    <dbReference type="NCBI Taxonomy" id="247490"/>
    <lineage>
        <taxon>Bacteria</taxon>
        <taxon>Pseudomonadati</taxon>
        <taxon>Planctomycetota</taxon>
        <taxon>Candidatus Brocadiia</taxon>
        <taxon>Candidatus Brocadiales</taxon>
        <taxon>Candidatus Brocadiaceae</taxon>
        <taxon>Candidatus Jettenia</taxon>
    </lineage>
</organism>